<proteinExistence type="predicted"/>
<gene>
    <name evidence="2" type="ORF">SAMN04487967_0389</name>
</gene>
<dbReference type="RefSeq" id="WP_139305362.1">
    <property type="nucleotide sequence ID" value="NZ_FNWL01000001.1"/>
</dbReference>
<feature type="region of interest" description="Disordered" evidence="1">
    <location>
        <begin position="77"/>
        <end position="107"/>
    </location>
</feature>
<reference evidence="3" key="1">
    <citation type="submission" date="2016-10" db="EMBL/GenBank/DDBJ databases">
        <authorList>
            <person name="Varghese N."/>
            <person name="Submissions S."/>
        </authorList>
    </citation>
    <scope>NUCLEOTIDE SEQUENCE [LARGE SCALE GENOMIC DNA]</scope>
    <source>
        <strain evidence="3">CGMCC 1.8981</strain>
    </source>
</reference>
<dbReference type="Proteomes" id="UP000199112">
    <property type="component" value="Unassembled WGS sequence"/>
</dbReference>
<name>A0A1H6FMC4_9EURY</name>
<feature type="compositionally biased region" description="Low complexity" evidence="1">
    <location>
        <begin position="98"/>
        <end position="107"/>
    </location>
</feature>
<dbReference type="OrthoDB" id="292958at2157"/>
<dbReference type="EMBL" id="FNWL01000001">
    <property type="protein sequence ID" value="SEH11522.1"/>
    <property type="molecule type" value="Genomic_DNA"/>
</dbReference>
<evidence type="ECO:0000256" key="1">
    <source>
        <dbReference type="SAM" id="MobiDB-lite"/>
    </source>
</evidence>
<keyword evidence="3" id="KW-1185">Reference proteome</keyword>
<evidence type="ECO:0000313" key="3">
    <source>
        <dbReference type="Proteomes" id="UP000199112"/>
    </source>
</evidence>
<dbReference type="AlphaFoldDB" id="A0A1H6FMC4"/>
<accession>A0A1H6FMC4</accession>
<organism evidence="2 3">
    <name type="scientific">Natronorubrum sediminis</name>
    <dbReference type="NCBI Taxonomy" id="640943"/>
    <lineage>
        <taxon>Archaea</taxon>
        <taxon>Methanobacteriati</taxon>
        <taxon>Methanobacteriota</taxon>
        <taxon>Stenosarchaea group</taxon>
        <taxon>Halobacteria</taxon>
        <taxon>Halobacteriales</taxon>
        <taxon>Natrialbaceae</taxon>
        <taxon>Natronorubrum</taxon>
    </lineage>
</organism>
<evidence type="ECO:0000313" key="2">
    <source>
        <dbReference type="EMBL" id="SEH11522.1"/>
    </source>
</evidence>
<sequence>MAKWFTEKGATGEVLLERRGKDWFVASPPGDGDIKCMLEDEELVDSSSTEQRVEATVSNFMRGTGGDESFLFLSSPNAEHESEANESESNDRSPTPTPSDSKTSWTSNETWQLKDFRGSGEYVDVEATIDSVFYAKKDTNGVPDIKGELTDDSVLNPVYFIVEDGTTHPYLKEGKRFLFRNVKDHYYKKQAEVQVVISNSTDFIER</sequence>
<protein>
    <submittedName>
        <fullName evidence="2">Uncharacterized protein</fullName>
    </submittedName>
</protein>